<evidence type="ECO:0000256" key="5">
    <source>
        <dbReference type="ARBA" id="ARBA00022755"/>
    </source>
</evidence>
<dbReference type="NCBIfam" id="NF002049">
    <property type="entry name" value="PRK00881.1"/>
    <property type="match status" value="1"/>
</dbReference>
<evidence type="ECO:0000256" key="7">
    <source>
        <dbReference type="ARBA" id="ARBA00023268"/>
    </source>
</evidence>
<dbReference type="GO" id="GO:0004643">
    <property type="term" value="F:phosphoribosylaminoimidazolecarboxamide formyltransferase activity"/>
    <property type="evidence" value="ECO:0007669"/>
    <property type="project" value="UniProtKB-UniRule"/>
</dbReference>
<dbReference type="InterPro" id="IPR002695">
    <property type="entry name" value="PurH-like"/>
</dbReference>
<dbReference type="Gene3D" id="3.40.50.1380">
    <property type="entry name" value="Methylglyoxal synthase-like domain"/>
    <property type="match status" value="1"/>
</dbReference>
<dbReference type="Gene3D" id="3.40.140.20">
    <property type="match status" value="2"/>
</dbReference>
<organism evidence="12 13">
    <name type="scientific">Pyxidicoccus fallax</name>
    <dbReference type="NCBI Taxonomy" id="394095"/>
    <lineage>
        <taxon>Bacteria</taxon>
        <taxon>Pseudomonadati</taxon>
        <taxon>Myxococcota</taxon>
        <taxon>Myxococcia</taxon>
        <taxon>Myxococcales</taxon>
        <taxon>Cystobacterineae</taxon>
        <taxon>Myxococcaceae</taxon>
        <taxon>Pyxidicoccus</taxon>
    </lineage>
</organism>
<dbReference type="GO" id="GO:0006189">
    <property type="term" value="P:'de novo' IMP biosynthetic process"/>
    <property type="evidence" value="ECO:0007669"/>
    <property type="project" value="UniProtKB-UniRule"/>
</dbReference>
<keyword evidence="6 10" id="KW-0378">Hydrolase</keyword>
<keyword evidence="4 10" id="KW-0808">Transferase</keyword>
<keyword evidence="7 10" id="KW-0511">Multifunctional enzyme</keyword>
<dbReference type="HAMAP" id="MF_00139">
    <property type="entry name" value="PurH"/>
    <property type="match status" value="1"/>
</dbReference>
<evidence type="ECO:0000256" key="4">
    <source>
        <dbReference type="ARBA" id="ARBA00022679"/>
    </source>
</evidence>
<comment type="pathway">
    <text evidence="1 10">Purine metabolism; IMP biosynthesis via de novo pathway; IMP from 5-formamido-1-(5-phospho-D-ribosyl)imidazole-4-carboxamide: step 1/1.</text>
</comment>
<evidence type="ECO:0000256" key="3">
    <source>
        <dbReference type="ARBA" id="ARBA00007667"/>
    </source>
</evidence>
<dbReference type="SMART" id="SM00798">
    <property type="entry name" value="AICARFT_IMPCHas"/>
    <property type="match status" value="1"/>
</dbReference>
<dbReference type="RefSeq" id="WP_169350939.1">
    <property type="nucleotide sequence ID" value="NZ_JABBJJ010000350.1"/>
</dbReference>
<dbReference type="PROSITE" id="PS51855">
    <property type="entry name" value="MGS"/>
    <property type="match status" value="1"/>
</dbReference>
<dbReference type="EC" id="3.5.4.10" evidence="10"/>
<evidence type="ECO:0000313" key="13">
    <source>
        <dbReference type="Proteomes" id="UP000518300"/>
    </source>
</evidence>
<protein>
    <recommendedName>
        <fullName evidence="10">Bifunctional purine biosynthesis protein PurH</fullName>
    </recommendedName>
    <domain>
        <recommendedName>
            <fullName evidence="10">Phosphoribosylaminoimidazolecarboxamide formyltransferase</fullName>
            <ecNumber evidence="10">2.1.2.3</ecNumber>
        </recommendedName>
        <alternativeName>
            <fullName evidence="10">AICAR transformylase</fullName>
        </alternativeName>
    </domain>
    <domain>
        <recommendedName>
            <fullName evidence="10">IMP cyclohydrolase</fullName>
            <ecNumber evidence="10">3.5.4.10</ecNumber>
        </recommendedName>
        <alternativeName>
            <fullName evidence="10">ATIC</fullName>
        </alternativeName>
        <alternativeName>
            <fullName evidence="10">IMP synthase</fullName>
        </alternativeName>
        <alternativeName>
            <fullName evidence="10">Inosinicase</fullName>
        </alternativeName>
    </domain>
</protein>
<keyword evidence="5 10" id="KW-0658">Purine biosynthesis</keyword>
<dbReference type="EC" id="2.1.2.3" evidence="10"/>
<dbReference type="PIRSF" id="PIRSF000414">
    <property type="entry name" value="AICARFT_IMPCHas"/>
    <property type="match status" value="1"/>
</dbReference>
<dbReference type="SMART" id="SM00851">
    <property type="entry name" value="MGS"/>
    <property type="match status" value="1"/>
</dbReference>
<comment type="domain">
    <text evidence="10">The IMP cyclohydrolase activity resides in the N-terminal region.</text>
</comment>
<dbReference type="Pfam" id="PF01808">
    <property type="entry name" value="AICARFT_IMPCHas"/>
    <property type="match status" value="1"/>
</dbReference>
<comment type="similarity">
    <text evidence="3 10">Belongs to the PurH family.</text>
</comment>
<dbReference type="FunFam" id="3.40.50.1380:FF:000001">
    <property type="entry name" value="Bifunctional purine biosynthesis protein PurH"/>
    <property type="match status" value="1"/>
</dbReference>
<evidence type="ECO:0000256" key="8">
    <source>
        <dbReference type="ARBA" id="ARBA00050488"/>
    </source>
</evidence>
<comment type="catalytic activity">
    <reaction evidence="8 10">
        <text>(6R)-10-formyltetrahydrofolate + 5-amino-1-(5-phospho-beta-D-ribosyl)imidazole-4-carboxamide = 5-formamido-1-(5-phospho-D-ribosyl)imidazole-4-carboxamide + (6S)-5,6,7,8-tetrahydrofolate</text>
        <dbReference type="Rhea" id="RHEA:22192"/>
        <dbReference type="ChEBI" id="CHEBI:57453"/>
        <dbReference type="ChEBI" id="CHEBI:58467"/>
        <dbReference type="ChEBI" id="CHEBI:58475"/>
        <dbReference type="ChEBI" id="CHEBI:195366"/>
        <dbReference type="EC" id="2.1.2.3"/>
    </reaction>
</comment>
<dbReference type="InterPro" id="IPR016193">
    <property type="entry name" value="Cytidine_deaminase-like"/>
</dbReference>
<dbReference type="FunFam" id="3.40.140.20:FF:000001">
    <property type="entry name" value="Bifunctional purine biosynthesis protein PurH"/>
    <property type="match status" value="1"/>
</dbReference>
<dbReference type="EMBL" id="JABBJJ010000350">
    <property type="protein sequence ID" value="NMO21763.1"/>
    <property type="molecule type" value="Genomic_DNA"/>
</dbReference>
<evidence type="ECO:0000256" key="6">
    <source>
        <dbReference type="ARBA" id="ARBA00022801"/>
    </source>
</evidence>
<dbReference type="PANTHER" id="PTHR11692:SF0">
    <property type="entry name" value="BIFUNCTIONAL PURINE BIOSYNTHESIS PROTEIN ATIC"/>
    <property type="match status" value="1"/>
</dbReference>
<dbReference type="AlphaFoldDB" id="A0A848LWG9"/>
<evidence type="ECO:0000256" key="10">
    <source>
        <dbReference type="HAMAP-Rule" id="MF_00139"/>
    </source>
</evidence>
<dbReference type="SUPFAM" id="SSF53927">
    <property type="entry name" value="Cytidine deaminase-like"/>
    <property type="match status" value="1"/>
</dbReference>
<reference evidence="12 13" key="1">
    <citation type="submission" date="2020-04" db="EMBL/GenBank/DDBJ databases">
        <title>Draft genome of Pyxidicoccus fallax type strain.</title>
        <authorList>
            <person name="Whitworth D.E."/>
        </authorList>
    </citation>
    <scope>NUCLEOTIDE SEQUENCE [LARGE SCALE GENOMIC DNA]</scope>
    <source>
        <strain evidence="12 13">DSM 14698</strain>
    </source>
</reference>
<evidence type="ECO:0000256" key="2">
    <source>
        <dbReference type="ARBA" id="ARBA00004954"/>
    </source>
</evidence>
<proteinExistence type="inferred from homology"/>
<comment type="catalytic activity">
    <reaction evidence="9 10">
        <text>IMP + H2O = 5-formamido-1-(5-phospho-D-ribosyl)imidazole-4-carboxamide</text>
        <dbReference type="Rhea" id="RHEA:18445"/>
        <dbReference type="ChEBI" id="CHEBI:15377"/>
        <dbReference type="ChEBI" id="CHEBI:58053"/>
        <dbReference type="ChEBI" id="CHEBI:58467"/>
        <dbReference type="EC" id="3.5.4.10"/>
    </reaction>
</comment>
<dbReference type="InterPro" id="IPR024051">
    <property type="entry name" value="AICAR_Tfase_dup_dom_sf"/>
</dbReference>
<gene>
    <name evidence="10 12" type="primary">purH</name>
    <name evidence="12" type="ORF">HG543_43975</name>
</gene>
<comment type="caution">
    <text evidence="12">The sequence shown here is derived from an EMBL/GenBank/DDBJ whole genome shotgun (WGS) entry which is preliminary data.</text>
</comment>
<feature type="domain" description="MGS-like" evidence="11">
    <location>
        <begin position="1"/>
        <end position="142"/>
    </location>
</feature>
<dbReference type="InterPro" id="IPR036914">
    <property type="entry name" value="MGS-like_dom_sf"/>
</dbReference>
<comment type="pathway">
    <text evidence="2 10">Purine metabolism; IMP biosynthesis via de novo pathway; 5-formamido-1-(5-phospho-D-ribosyl)imidazole-4-carboxamide from 5-amino-1-(5-phospho-D-ribosyl)imidazole-4-carboxamide (10-formyl THF route): step 1/1.</text>
</comment>
<dbReference type="PANTHER" id="PTHR11692">
    <property type="entry name" value="BIFUNCTIONAL PURINE BIOSYNTHESIS PROTEIN PURH"/>
    <property type="match status" value="1"/>
</dbReference>
<dbReference type="UniPathway" id="UPA00074">
    <property type="reaction ID" value="UER00133"/>
</dbReference>
<evidence type="ECO:0000259" key="11">
    <source>
        <dbReference type="PROSITE" id="PS51855"/>
    </source>
</evidence>
<dbReference type="GO" id="GO:0005829">
    <property type="term" value="C:cytosol"/>
    <property type="evidence" value="ECO:0007669"/>
    <property type="project" value="TreeGrafter"/>
</dbReference>
<dbReference type="NCBIfam" id="TIGR00355">
    <property type="entry name" value="purH"/>
    <property type="match status" value="1"/>
</dbReference>
<dbReference type="InterPro" id="IPR011607">
    <property type="entry name" value="MGS-like_dom"/>
</dbReference>
<dbReference type="GO" id="GO:0003937">
    <property type="term" value="F:IMP cyclohydrolase activity"/>
    <property type="evidence" value="ECO:0007669"/>
    <property type="project" value="UniProtKB-UniRule"/>
</dbReference>
<dbReference type="CDD" id="cd01421">
    <property type="entry name" value="IMPCH"/>
    <property type="match status" value="1"/>
</dbReference>
<evidence type="ECO:0000313" key="12">
    <source>
        <dbReference type="EMBL" id="NMO21763.1"/>
    </source>
</evidence>
<sequence length="514" mass="54736">MLALLSVSDKRGLVPFAQGLVRLGFKLLSTGGTLEALKSAGVPATKVSEHTQSPEILGGRVKTLHPRIHGGILGRVDLEGDRAEMKAHGIEPISLVAVNLYPFRQTVASGAAEADVIEQIDIGGPAMVRASAKNFRHVAVVVDPDDYTGVLAELEQNKAVGEETRRRLMRKAFAHTAAYDASISAWLSGTAGEPFPGELSLAFQKAQDLRYGENPHQRGAFYREHSAPAEPTLAFSKVLQGKELSYNNILDLDAALGLLLEFPEKPCAVIIKHNTPCGVSVDESLVKAYRTARAVDEVSAFGGIVALNREVDEATAQAMAETFLEAVVAPSYSAAALQVLASKKNLRLLEAGPALASPSARPRAQLDARSVSGGLLLMDRDAVEPALSWKVVSKRAPTPDEERALRFAWKVCKHVKSNAIVFASGDRLLAQGGGQTNRVDSVRIAMQRGGEGLKGSAVASDAFFPFRDGLDEAARAGATCVIHPGGSIRDAEVIAAADEHGMAMVLTGVRHFRH</sequence>
<evidence type="ECO:0000256" key="1">
    <source>
        <dbReference type="ARBA" id="ARBA00004844"/>
    </source>
</evidence>
<dbReference type="Proteomes" id="UP000518300">
    <property type="component" value="Unassembled WGS sequence"/>
</dbReference>
<accession>A0A848LWG9</accession>
<dbReference type="Pfam" id="PF02142">
    <property type="entry name" value="MGS"/>
    <property type="match status" value="1"/>
</dbReference>
<keyword evidence="13" id="KW-1185">Reference proteome</keyword>
<name>A0A848LWG9_9BACT</name>
<evidence type="ECO:0000256" key="9">
    <source>
        <dbReference type="ARBA" id="ARBA00050687"/>
    </source>
</evidence>
<dbReference type="SUPFAM" id="SSF52335">
    <property type="entry name" value="Methylglyoxal synthase-like"/>
    <property type="match status" value="1"/>
</dbReference>